<gene>
    <name evidence="1" type="ORF">Pflav_026880</name>
</gene>
<dbReference type="CDD" id="cd00448">
    <property type="entry name" value="YjgF_YER057c_UK114_family"/>
    <property type="match status" value="1"/>
</dbReference>
<evidence type="ECO:0000313" key="2">
    <source>
        <dbReference type="Proteomes" id="UP000502508"/>
    </source>
</evidence>
<protein>
    <submittedName>
        <fullName evidence="1">Enamine deaminase RidA</fullName>
    </submittedName>
</protein>
<dbReference type="InterPro" id="IPR006175">
    <property type="entry name" value="YjgF/YER057c/UK114"/>
</dbReference>
<keyword evidence="2" id="KW-1185">Reference proteome</keyword>
<reference evidence="1 2" key="1">
    <citation type="submission" date="2020-03" db="EMBL/GenBank/DDBJ databases">
        <title>Whole genome shotgun sequence of Phytohabitans flavus NBRC 107702.</title>
        <authorList>
            <person name="Komaki H."/>
            <person name="Tamura T."/>
        </authorList>
    </citation>
    <scope>NUCLEOTIDE SEQUENCE [LARGE SCALE GENOMIC DNA]</scope>
    <source>
        <strain evidence="1 2">NBRC 107702</strain>
    </source>
</reference>
<evidence type="ECO:0000313" key="1">
    <source>
        <dbReference type="EMBL" id="BCB76278.1"/>
    </source>
</evidence>
<organism evidence="1 2">
    <name type="scientific">Phytohabitans flavus</name>
    <dbReference type="NCBI Taxonomy" id="1076124"/>
    <lineage>
        <taxon>Bacteria</taxon>
        <taxon>Bacillati</taxon>
        <taxon>Actinomycetota</taxon>
        <taxon>Actinomycetes</taxon>
        <taxon>Micromonosporales</taxon>
        <taxon>Micromonosporaceae</taxon>
    </lineage>
</organism>
<dbReference type="Proteomes" id="UP000502508">
    <property type="component" value="Chromosome"/>
</dbReference>
<dbReference type="Gene3D" id="3.30.1330.40">
    <property type="entry name" value="RutC-like"/>
    <property type="match status" value="1"/>
</dbReference>
<accession>A0A6F8XRA3</accession>
<sequence length="152" mass="15644">MARTLRYLSDWSDMDLNLDNPPSVAAPFGDRFAHVARLDAGGGGALLLLAGQVAVDDAGEVVAPGDAGAQAERIFEIIAGILAAHGATLADVAHIRTFMTDLDDLPAYGAVRRALFPATPATVPPASTTVEVSRLFLPGAVLEVEVTAAVPA</sequence>
<dbReference type="PANTHER" id="PTHR43857">
    <property type="entry name" value="BLR7761 PROTEIN"/>
    <property type="match status" value="1"/>
</dbReference>
<dbReference type="SUPFAM" id="SSF55298">
    <property type="entry name" value="YjgF-like"/>
    <property type="match status" value="1"/>
</dbReference>
<dbReference type="KEGG" id="pfla:Pflav_026880"/>
<reference evidence="1 2" key="2">
    <citation type="submission" date="2020-03" db="EMBL/GenBank/DDBJ databases">
        <authorList>
            <person name="Ichikawa N."/>
            <person name="Kimura A."/>
            <person name="Kitahashi Y."/>
            <person name="Uohara A."/>
        </authorList>
    </citation>
    <scope>NUCLEOTIDE SEQUENCE [LARGE SCALE GENOMIC DNA]</scope>
    <source>
        <strain evidence="1 2">NBRC 107702</strain>
    </source>
</reference>
<proteinExistence type="predicted"/>
<dbReference type="PANTHER" id="PTHR43857:SF1">
    <property type="entry name" value="YJGH FAMILY PROTEIN"/>
    <property type="match status" value="1"/>
</dbReference>
<dbReference type="InterPro" id="IPR035959">
    <property type="entry name" value="RutC-like_sf"/>
</dbReference>
<dbReference type="AlphaFoldDB" id="A0A6F8XRA3"/>
<dbReference type="EMBL" id="AP022870">
    <property type="protein sequence ID" value="BCB76278.1"/>
    <property type="molecule type" value="Genomic_DNA"/>
</dbReference>
<name>A0A6F8XRA3_9ACTN</name>
<dbReference type="Pfam" id="PF01042">
    <property type="entry name" value="Ribonuc_L-PSP"/>
    <property type="match status" value="1"/>
</dbReference>